<dbReference type="Gramene" id="AET5Gv20246000.1">
    <property type="protein sequence ID" value="AET5Gv20246000.1"/>
    <property type="gene ID" value="AET5Gv20246000"/>
</dbReference>
<name>A0A453JZJ3_AEGTS</name>
<proteinExistence type="predicted"/>
<accession>A0A453JZJ3</accession>
<reference evidence="1" key="3">
    <citation type="journal article" date="2017" name="Nature">
        <title>Genome sequence of the progenitor of the wheat D genome Aegilops tauschii.</title>
        <authorList>
            <person name="Luo M.C."/>
            <person name="Gu Y.Q."/>
            <person name="Puiu D."/>
            <person name="Wang H."/>
            <person name="Twardziok S.O."/>
            <person name="Deal K.R."/>
            <person name="Huo N."/>
            <person name="Zhu T."/>
            <person name="Wang L."/>
            <person name="Wang Y."/>
            <person name="McGuire P.E."/>
            <person name="Liu S."/>
            <person name="Long H."/>
            <person name="Ramasamy R.K."/>
            <person name="Rodriguez J.C."/>
            <person name="Van S.L."/>
            <person name="Yuan L."/>
            <person name="Wang Z."/>
            <person name="Xia Z."/>
            <person name="Xiao L."/>
            <person name="Anderson O.D."/>
            <person name="Ouyang S."/>
            <person name="Liang Y."/>
            <person name="Zimin A.V."/>
            <person name="Pertea G."/>
            <person name="Qi P."/>
            <person name="Bennetzen J.L."/>
            <person name="Dai X."/>
            <person name="Dawson M.W."/>
            <person name="Muller H.G."/>
            <person name="Kugler K."/>
            <person name="Rivarola-Duarte L."/>
            <person name="Spannagl M."/>
            <person name="Mayer K.F.X."/>
            <person name="Lu F.H."/>
            <person name="Bevan M.W."/>
            <person name="Leroy P."/>
            <person name="Li P."/>
            <person name="You F.M."/>
            <person name="Sun Q."/>
            <person name="Liu Z."/>
            <person name="Lyons E."/>
            <person name="Wicker T."/>
            <person name="Salzberg S.L."/>
            <person name="Devos K.M."/>
            <person name="Dvorak J."/>
        </authorList>
    </citation>
    <scope>NUCLEOTIDE SEQUENCE [LARGE SCALE GENOMIC DNA]</scope>
    <source>
        <strain evidence="1">cv. AL8/78</strain>
    </source>
</reference>
<dbReference type="PANTHER" id="PTHR36478">
    <property type="entry name" value="OS04G0614237 PROTEIN-RELATED"/>
    <property type="match status" value="1"/>
</dbReference>
<reference evidence="1" key="5">
    <citation type="journal article" date="2021" name="G3 (Bethesda)">
        <title>Aegilops tauschii genome assembly Aet v5.0 features greater sequence contiguity and improved annotation.</title>
        <authorList>
            <person name="Wang L."/>
            <person name="Zhu T."/>
            <person name="Rodriguez J.C."/>
            <person name="Deal K.R."/>
            <person name="Dubcovsky J."/>
            <person name="McGuire P.E."/>
            <person name="Lux T."/>
            <person name="Spannagl M."/>
            <person name="Mayer K.F.X."/>
            <person name="Baldrich P."/>
            <person name="Meyers B.C."/>
            <person name="Huo N."/>
            <person name="Gu Y.Q."/>
            <person name="Zhou H."/>
            <person name="Devos K.M."/>
            <person name="Bennetzen J.L."/>
            <person name="Unver T."/>
            <person name="Budak H."/>
            <person name="Gulick P.J."/>
            <person name="Galiba G."/>
            <person name="Kalapos B."/>
            <person name="Nelson D.R."/>
            <person name="Li P."/>
            <person name="You F.M."/>
            <person name="Luo M.C."/>
            <person name="Dvorak J."/>
        </authorList>
    </citation>
    <scope>NUCLEOTIDE SEQUENCE [LARGE SCALE GENOMIC DNA]</scope>
    <source>
        <strain evidence="1">cv. AL8/78</strain>
    </source>
</reference>
<organism evidence="1 2">
    <name type="scientific">Aegilops tauschii subsp. strangulata</name>
    <name type="common">Goatgrass</name>
    <dbReference type="NCBI Taxonomy" id="200361"/>
    <lineage>
        <taxon>Eukaryota</taxon>
        <taxon>Viridiplantae</taxon>
        <taxon>Streptophyta</taxon>
        <taxon>Embryophyta</taxon>
        <taxon>Tracheophyta</taxon>
        <taxon>Spermatophyta</taxon>
        <taxon>Magnoliopsida</taxon>
        <taxon>Liliopsida</taxon>
        <taxon>Poales</taxon>
        <taxon>Poaceae</taxon>
        <taxon>BOP clade</taxon>
        <taxon>Pooideae</taxon>
        <taxon>Triticodae</taxon>
        <taxon>Triticeae</taxon>
        <taxon>Triticinae</taxon>
        <taxon>Aegilops</taxon>
    </lineage>
</organism>
<reference evidence="1" key="4">
    <citation type="submission" date="2019-03" db="UniProtKB">
        <authorList>
            <consortium name="EnsemblPlants"/>
        </authorList>
    </citation>
    <scope>IDENTIFICATION</scope>
</reference>
<reference evidence="2" key="2">
    <citation type="journal article" date="2017" name="Nat. Plants">
        <title>The Aegilops tauschii genome reveals multiple impacts of transposons.</title>
        <authorList>
            <person name="Zhao G."/>
            <person name="Zou C."/>
            <person name="Li K."/>
            <person name="Wang K."/>
            <person name="Li T."/>
            <person name="Gao L."/>
            <person name="Zhang X."/>
            <person name="Wang H."/>
            <person name="Yang Z."/>
            <person name="Liu X."/>
            <person name="Jiang W."/>
            <person name="Mao L."/>
            <person name="Kong X."/>
            <person name="Jiao Y."/>
            <person name="Jia J."/>
        </authorList>
    </citation>
    <scope>NUCLEOTIDE SEQUENCE [LARGE SCALE GENOMIC DNA]</scope>
    <source>
        <strain evidence="2">cv. AL8/78</strain>
    </source>
</reference>
<sequence length="241" mass="27462">GGWTLSSRTTPPTRKLARCNLLSISSFDSRFTPVLAYSDRFQLRLEMEAGLFFEAAHLEQLVRQGLWASAHRYLRCFSALWGDGDGDGAATQYATLLSSLSHHSILAWLACRGDEGGRAASFLRPSDEAIRKACPEEARRKVMYCSMTSQQARPSVNWEDIKLETLTRLQELVDLRPNLDCLLKNRLPRHKPTPQDVIPLGLRGSRRYRRKRVNHKPAHDLAYFVLHKRLPSTHKIKQLGE</sequence>
<dbReference type="PANTHER" id="PTHR36478:SF13">
    <property type="entry name" value="LISH DOMAIN-CONTAINING PROTEIN"/>
    <property type="match status" value="1"/>
</dbReference>
<dbReference type="STRING" id="200361.A0A453JZJ3"/>
<keyword evidence="2" id="KW-1185">Reference proteome</keyword>
<evidence type="ECO:0000313" key="1">
    <source>
        <dbReference type="EnsemblPlants" id="AET5Gv20246000.1"/>
    </source>
</evidence>
<protein>
    <submittedName>
        <fullName evidence="1">Uncharacterized protein</fullName>
    </submittedName>
</protein>
<dbReference type="EnsemblPlants" id="AET5Gv20246000.1">
    <property type="protein sequence ID" value="AET5Gv20246000.1"/>
    <property type="gene ID" value="AET5Gv20246000"/>
</dbReference>
<reference evidence="2" key="1">
    <citation type="journal article" date="2014" name="Science">
        <title>Ancient hybridizations among the ancestral genomes of bread wheat.</title>
        <authorList>
            <consortium name="International Wheat Genome Sequencing Consortium,"/>
            <person name="Marcussen T."/>
            <person name="Sandve S.R."/>
            <person name="Heier L."/>
            <person name="Spannagl M."/>
            <person name="Pfeifer M."/>
            <person name="Jakobsen K.S."/>
            <person name="Wulff B.B."/>
            <person name="Steuernagel B."/>
            <person name="Mayer K.F."/>
            <person name="Olsen O.A."/>
        </authorList>
    </citation>
    <scope>NUCLEOTIDE SEQUENCE [LARGE SCALE GENOMIC DNA]</scope>
    <source>
        <strain evidence="2">cv. AL8/78</strain>
    </source>
</reference>
<dbReference type="Proteomes" id="UP000015105">
    <property type="component" value="Chromosome 5D"/>
</dbReference>
<evidence type="ECO:0000313" key="2">
    <source>
        <dbReference type="Proteomes" id="UP000015105"/>
    </source>
</evidence>
<dbReference type="AlphaFoldDB" id="A0A453JZJ3"/>